<comment type="caution">
    <text evidence="2">The sequence shown here is derived from an EMBL/GenBank/DDBJ whole genome shotgun (WGS) entry which is preliminary data.</text>
</comment>
<dbReference type="Proteomes" id="UP000276133">
    <property type="component" value="Unassembled WGS sequence"/>
</dbReference>
<proteinExistence type="predicted"/>
<dbReference type="EMBL" id="REGN01000683">
    <property type="protein sequence ID" value="RNA40064.1"/>
    <property type="molecule type" value="Genomic_DNA"/>
</dbReference>
<feature type="region of interest" description="Disordered" evidence="1">
    <location>
        <begin position="206"/>
        <end position="232"/>
    </location>
</feature>
<gene>
    <name evidence="2" type="ORF">BpHYR1_038441</name>
</gene>
<feature type="non-terminal residue" evidence="2">
    <location>
        <position position="1"/>
    </location>
</feature>
<sequence>NKILPNFKISRFYHLKFQGKLFSIFRLTRSKNIWMDFIECEKVYSSYKDDQFYLQKKGFCKIDIDNDQDICYLKLNPHISMRILNSRLKHKYPVSYRVQIGKRNLLKFECIELENQINFFLNDGHNNPFRFRKNLKISHIFFDLINKYCTAPEFAAYRPVTVPYRPTVPSRFKYLSIKTKKLFEAVRWDGMPQIQEQCSDLTFQARTKKKLTRRNPDETKKSSTSKNSKSKL</sequence>
<evidence type="ECO:0000313" key="2">
    <source>
        <dbReference type="EMBL" id="RNA40064.1"/>
    </source>
</evidence>
<dbReference type="AlphaFoldDB" id="A0A3M7SW69"/>
<organism evidence="2 3">
    <name type="scientific">Brachionus plicatilis</name>
    <name type="common">Marine rotifer</name>
    <name type="synonym">Brachionus muelleri</name>
    <dbReference type="NCBI Taxonomy" id="10195"/>
    <lineage>
        <taxon>Eukaryota</taxon>
        <taxon>Metazoa</taxon>
        <taxon>Spiralia</taxon>
        <taxon>Gnathifera</taxon>
        <taxon>Rotifera</taxon>
        <taxon>Eurotatoria</taxon>
        <taxon>Monogononta</taxon>
        <taxon>Pseudotrocha</taxon>
        <taxon>Ploima</taxon>
        <taxon>Brachionidae</taxon>
        <taxon>Brachionus</taxon>
    </lineage>
</organism>
<feature type="compositionally biased region" description="Low complexity" evidence="1">
    <location>
        <begin position="222"/>
        <end position="232"/>
    </location>
</feature>
<reference evidence="2 3" key="1">
    <citation type="journal article" date="2018" name="Sci. Rep.">
        <title>Genomic signatures of local adaptation to the degree of environmental predictability in rotifers.</title>
        <authorList>
            <person name="Franch-Gras L."/>
            <person name="Hahn C."/>
            <person name="Garcia-Roger E.M."/>
            <person name="Carmona M.J."/>
            <person name="Serra M."/>
            <person name="Gomez A."/>
        </authorList>
    </citation>
    <scope>NUCLEOTIDE SEQUENCE [LARGE SCALE GENOMIC DNA]</scope>
    <source>
        <strain evidence="2">HYR1</strain>
    </source>
</reference>
<accession>A0A3M7SW69</accession>
<name>A0A3M7SW69_BRAPC</name>
<evidence type="ECO:0000313" key="3">
    <source>
        <dbReference type="Proteomes" id="UP000276133"/>
    </source>
</evidence>
<evidence type="ECO:0000256" key="1">
    <source>
        <dbReference type="SAM" id="MobiDB-lite"/>
    </source>
</evidence>
<protein>
    <submittedName>
        <fullName evidence="2">Uncharacterized protein</fullName>
    </submittedName>
</protein>
<keyword evidence="3" id="KW-1185">Reference proteome</keyword>